<protein>
    <recommendedName>
        <fullName evidence="4">Lipoprotein</fullName>
    </recommendedName>
</protein>
<proteinExistence type="predicted"/>
<feature type="signal peptide" evidence="1">
    <location>
        <begin position="1"/>
        <end position="22"/>
    </location>
</feature>
<evidence type="ECO:0000313" key="2">
    <source>
        <dbReference type="EMBL" id="EAR59546.1"/>
    </source>
</evidence>
<dbReference type="PROSITE" id="PS51257">
    <property type="entry name" value="PROKAR_LIPOPROTEIN"/>
    <property type="match status" value="1"/>
</dbReference>
<gene>
    <name evidence="2" type="ORF">MED92_12224</name>
</gene>
<comment type="caution">
    <text evidence="2">The sequence shown here is derived from an EMBL/GenBank/DDBJ whole genome shotgun (WGS) entry which is preliminary data.</text>
</comment>
<dbReference type="RefSeq" id="WP_007020111.1">
    <property type="nucleotide sequence ID" value="NZ_CH724125.1"/>
</dbReference>
<name>A0A7U8GQQ4_NEPCE</name>
<keyword evidence="1" id="KW-0732">Signal</keyword>
<evidence type="ECO:0008006" key="4">
    <source>
        <dbReference type="Google" id="ProtNLM"/>
    </source>
</evidence>
<sequence>MNYSMKWLKASLVALAALVVTACSHPITITPLETPDRNNKVSSKNAAYVMTDAQRAVRVTTPGGGGDKIDYQPYRDLEKAIRDALGSVYNNVVVIKGHDDTKAILDNEVSFVFTPIIHTTSSSDSAFTWPPTEFTIEVNCSVRNAAGTEISSFTVTGQGAAEFSEFKSDFGLAGRRAASDLSQKLREKLLEEKQLH</sequence>
<dbReference type="AlphaFoldDB" id="A0A7U8GQQ4"/>
<organism evidence="2 3">
    <name type="scientific">Neptuniibacter caesariensis</name>
    <dbReference type="NCBI Taxonomy" id="207954"/>
    <lineage>
        <taxon>Bacteria</taxon>
        <taxon>Pseudomonadati</taxon>
        <taxon>Pseudomonadota</taxon>
        <taxon>Gammaproteobacteria</taxon>
        <taxon>Oceanospirillales</taxon>
        <taxon>Oceanospirillaceae</taxon>
        <taxon>Neptuniibacter</taxon>
    </lineage>
</organism>
<evidence type="ECO:0000256" key="1">
    <source>
        <dbReference type="SAM" id="SignalP"/>
    </source>
</evidence>
<evidence type="ECO:0000313" key="3">
    <source>
        <dbReference type="Proteomes" id="UP000002171"/>
    </source>
</evidence>
<dbReference type="EMBL" id="AAOW01000045">
    <property type="protein sequence ID" value="EAR59546.1"/>
    <property type="molecule type" value="Genomic_DNA"/>
</dbReference>
<dbReference type="Proteomes" id="UP000002171">
    <property type="component" value="Unassembled WGS sequence"/>
</dbReference>
<reference evidence="2 3" key="1">
    <citation type="submission" date="2006-02" db="EMBL/GenBank/DDBJ databases">
        <authorList>
            <person name="Pinhassi J."/>
            <person name="Pedros-Alio C."/>
            <person name="Ferriera S."/>
            <person name="Johnson J."/>
            <person name="Kravitz S."/>
            <person name="Halpern A."/>
            <person name="Remington K."/>
            <person name="Beeson K."/>
            <person name="Tran B."/>
            <person name="Rogers Y.-H."/>
            <person name="Friedman R."/>
            <person name="Venter J.C."/>
        </authorList>
    </citation>
    <scope>NUCLEOTIDE SEQUENCE [LARGE SCALE GENOMIC DNA]</scope>
    <source>
        <strain evidence="2 3">MED92</strain>
    </source>
</reference>
<keyword evidence="3" id="KW-1185">Reference proteome</keyword>
<accession>A0A7U8GQQ4</accession>
<feature type="chain" id="PRO_5031194174" description="Lipoprotein" evidence="1">
    <location>
        <begin position="23"/>
        <end position="196"/>
    </location>
</feature>